<dbReference type="PANTHER" id="PTHR30349">
    <property type="entry name" value="PHAGE INTEGRASE-RELATED"/>
    <property type="match status" value="1"/>
</dbReference>
<proteinExistence type="inferred from homology"/>
<feature type="domain" description="Tyr recombinase" evidence="5">
    <location>
        <begin position="175"/>
        <end position="388"/>
    </location>
</feature>
<dbReference type="Proteomes" id="UP001500888">
    <property type="component" value="Unassembled WGS sequence"/>
</dbReference>
<reference evidence="8" key="1">
    <citation type="journal article" date="2019" name="Int. J. Syst. Evol. Microbiol.">
        <title>The Global Catalogue of Microorganisms (GCM) 10K type strain sequencing project: providing services to taxonomists for standard genome sequencing and annotation.</title>
        <authorList>
            <consortium name="The Broad Institute Genomics Platform"/>
            <consortium name="The Broad Institute Genome Sequencing Center for Infectious Disease"/>
            <person name="Wu L."/>
            <person name="Ma J."/>
        </authorList>
    </citation>
    <scope>NUCLEOTIDE SEQUENCE [LARGE SCALE GENOMIC DNA]</scope>
    <source>
        <strain evidence="8">JCM 16908</strain>
    </source>
</reference>
<feature type="domain" description="Core-binding (CB)" evidence="6">
    <location>
        <begin position="31"/>
        <end position="124"/>
    </location>
</feature>
<dbReference type="PROSITE" id="PS51898">
    <property type="entry name" value="TYR_RECOMBINASE"/>
    <property type="match status" value="1"/>
</dbReference>
<dbReference type="SUPFAM" id="SSF56349">
    <property type="entry name" value="DNA breaking-rejoining enzymes"/>
    <property type="match status" value="1"/>
</dbReference>
<accession>A0ABP7JH56</accession>
<organism evidence="7 8">
    <name type="scientific">Sphaerisporangium flaviroseum</name>
    <dbReference type="NCBI Taxonomy" id="509199"/>
    <lineage>
        <taxon>Bacteria</taxon>
        <taxon>Bacillati</taxon>
        <taxon>Actinomycetota</taxon>
        <taxon>Actinomycetes</taxon>
        <taxon>Streptosporangiales</taxon>
        <taxon>Streptosporangiaceae</taxon>
        <taxon>Sphaerisporangium</taxon>
    </lineage>
</organism>
<dbReference type="InterPro" id="IPR044068">
    <property type="entry name" value="CB"/>
</dbReference>
<dbReference type="InterPro" id="IPR002104">
    <property type="entry name" value="Integrase_catalytic"/>
</dbReference>
<evidence type="ECO:0000256" key="1">
    <source>
        <dbReference type="ARBA" id="ARBA00008857"/>
    </source>
</evidence>
<evidence type="ECO:0000256" key="2">
    <source>
        <dbReference type="ARBA" id="ARBA00023125"/>
    </source>
</evidence>
<dbReference type="InterPro" id="IPR050090">
    <property type="entry name" value="Tyrosine_recombinase_XerCD"/>
</dbReference>
<evidence type="ECO:0008006" key="9">
    <source>
        <dbReference type="Google" id="ProtNLM"/>
    </source>
</evidence>
<comment type="caution">
    <text evidence="7">The sequence shown here is derived from an EMBL/GenBank/DDBJ whole genome shotgun (WGS) entry which is preliminary data.</text>
</comment>
<dbReference type="PANTHER" id="PTHR30349:SF41">
    <property type="entry name" value="INTEGRASE_RECOMBINASE PROTEIN MJ0367-RELATED"/>
    <property type="match status" value="1"/>
</dbReference>
<protein>
    <recommendedName>
        <fullName evidence="9">Integrase</fullName>
    </recommendedName>
</protein>
<comment type="similarity">
    <text evidence="1">Belongs to the 'phage' integrase family.</text>
</comment>
<evidence type="ECO:0000256" key="3">
    <source>
        <dbReference type="ARBA" id="ARBA00023172"/>
    </source>
</evidence>
<dbReference type="Gene3D" id="1.10.443.10">
    <property type="entry name" value="Intergrase catalytic core"/>
    <property type="match status" value="1"/>
</dbReference>
<keyword evidence="8" id="KW-1185">Reference proteome</keyword>
<dbReference type="InterPro" id="IPR013762">
    <property type="entry name" value="Integrase-like_cat_sf"/>
</dbReference>
<evidence type="ECO:0000259" key="5">
    <source>
        <dbReference type="PROSITE" id="PS51898"/>
    </source>
</evidence>
<dbReference type="PROSITE" id="PS51900">
    <property type="entry name" value="CB"/>
    <property type="match status" value="1"/>
</dbReference>
<dbReference type="InterPro" id="IPR011010">
    <property type="entry name" value="DNA_brk_join_enz"/>
</dbReference>
<keyword evidence="2 4" id="KW-0238">DNA-binding</keyword>
<evidence type="ECO:0000259" key="6">
    <source>
        <dbReference type="PROSITE" id="PS51900"/>
    </source>
</evidence>
<dbReference type="EMBL" id="BAAAZR010000060">
    <property type="protein sequence ID" value="GAA3844286.1"/>
    <property type="molecule type" value="Genomic_DNA"/>
</dbReference>
<evidence type="ECO:0000256" key="4">
    <source>
        <dbReference type="PROSITE-ProRule" id="PRU01248"/>
    </source>
</evidence>
<evidence type="ECO:0000313" key="8">
    <source>
        <dbReference type="Proteomes" id="UP001500888"/>
    </source>
</evidence>
<name>A0ABP7JH56_9ACTN</name>
<sequence length="393" mass="43782">MGRKLVIGNLRVQELEHRSGRISYTILAADGSVCRLPDGFLRTCAGGTDRTYAYLLVDHLRWLVSEGLTPESVSMRDLERYMGAVGAEYRGPYGNPWRVGKRPYAQSSLDAAAACLKRFYCYLGSHGENQALAEEFTRKGARLPTKADRRRLFLGHVVQEMAANPLRPARAVRGRHPKMPPDGARTTLLDDLGSARDRMTVTWLADGGFRIGEFCGLHLVDLHLREGAECGECRPPHVHICHRETNPNRSRAKTKPPWTTRNGVVHGGLVRRASPAMIHTYFEYMTTEYPHNADHGMLLIQLHGPGKGQPWSMAGARAMLNRAGIRLDLGKVNPHAWRHLFATNVLDASDGDTLIARDAGGWSSATTVEQIYGHTDLHDPKFTAALDRVWERP</sequence>
<gene>
    <name evidence="7" type="ORF">GCM10022226_79230</name>
</gene>
<keyword evidence="3" id="KW-0233">DNA recombination</keyword>
<evidence type="ECO:0000313" key="7">
    <source>
        <dbReference type="EMBL" id="GAA3844286.1"/>
    </source>
</evidence>
<dbReference type="Pfam" id="PF00589">
    <property type="entry name" value="Phage_integrase"/>
    <property type="match status" value="1"/>
</dbReference>